<evidence type="ECO:0000313" key="1">
    <source>
        <dbReference type="EMBL" id="MBD7909981.1"/>
    </source>
</evidence>
<name>A0ABR8PP78_9CLOT</name>
<sequence>MYTVSIVLPSTKEGKEELERSYARVMANIACDMLSTEELKILIDKLEAKEKGA</sequence>
<accession>A0ABR8PP78</accession>
<comment type="caution">
    <text evidence="1">The sequence shown here is derived from an EMBL/GenBank/DDBJ whole genome shotgun (WGS) entry which is preliminary data.</text>
</comment>
<reference evidence="1 2" key="1">
    <citation type="submission" date="2020-08" db="EMBL/GenBank/DDBJ databases">
        <title>A Genomic Blueprint of the Chicken Gut Microbiome.</title>
        <authorList>
            <person name="Gilroy R."/>
            <person name="Ravi A."/>
            <person name="Getino M."/>
            <person name="Pursley I."/>
            <person name="Horton D.L."/>
            <person name="Alikhan N.-F."/>
            <person name="Baker D."/>
            <person name="Gharbi K."/>
            <person name="Hall N."/>
            <person name="Watson M."/>
            <person name="Adriaenssens E.M."/>
            <person name="Foster-Nyarko E."/>
            <person name="Jarju S."/>
            <person name="Secka A."/>
            <person name="Antonio M."/>
            <person name="Oren A."/>
            <person name="Chaudhuri R."/>
            <person name="La Ragione R.M."/>
            <person name="Hildebrand F."/>
            <person name="Pallen M.J."/>
        </authorList>
    </citation>
    <scope>NUCLEOTIDE SEQUENCE [LARGE SCALE GENOMIC DNA]</scope>
    <source>
        <strain evidence="1 2">Sa3CVN1</strain>
    </source>
</reference>
<dbReference type="RefSeq" id="WP_191767513.1">
    <property type="nucleotide sequence ID" value="NZ_JACSRA010000002.1"/>
</dbReference>
<evidence type="ECO:0000313" key="2">
    <source>
        <dbReference type="Proteomes" id="UP000627781"/>
    </source>
</evidence>
<proteinExistence type="predicted"/>
<keyword evidence="2" id="KW-1185">Reference proteome</keyword>
<dbReference type="EMBL" id="JACSRA010000002">
    <property type="protein sequence ID" value="MBD7909981.1"/>
    <property type="molecule type" value="Genomic_DNA"/>
</dbReference>
<dbReference type="Proteomes" id="UP000627781">
    <property type="component" value="Unassembled WGS sequence"/>
</dbReference>
<gene>
    <name evidence="1" type="ORF">H9661_01315</name>
</gene>
<organism evidence="1 2">
    <name type="scientific">Clostridium cibarium</name>
    <dbReference type="NCBI Taxonomy" id="2762247"/>
    <lineage>
        <taxon>Bacteria</taxon>
        <taxon>Bacillati</taxon>
        <taxon>Bacillota</taxon>
        <taxon>Clostridia</taxon>
        <taxon>Eubacteriales</taxon>
        <taxon>Clostridiaceae</taxon>
        <taxon>Clostridium</taxon>
    </lineage>
</organism>
<protein>
    <submittedName>
        <fullName evidence="1">Uncharacterized protein</fullName>
    </submittedName>
</protein>